<comment type="caution">
    <text evidence="2">The sequence shown here is derived from an EMBL/GenBank/DDBJ whole genome shotgun (WGS) entry which is preliminary data.</text>
</comment>
<dbReference type="PANTHER" id="PTHR42928:SF5">
    <property type="entry name" value="BLR1237 PROTEIN"/>
    <property type="match status" value="1"/>
</dbReference>
<dbReference type="InterPro" id="IPR005064">
    <property type="entry name" value="BUG"/>
</dbReference>
<organism evidence="2 3">
    <name type="scientific">Teichococcus oryzae</name>
    <dbReference type="NCBI Taxonomy" id="1608942"/>
    <lineage>
        <taxon>Bacteria</taxon>
        <taxon>Pseudomonadati</taxon>
        <taxon>Pseudomonadota</taxon>
        <taxon>Alphaproteobacteria</taxon>
        <taxon>Acetobacterales</taxon>
        <taxon>Roseomonadaceae</taxon>
        <taxon>Roseomonas</taxon>
    </lineage>
</organism>
<dbReference type="Gene3D" id="3.40.190.150">
    <property type="entry name" value="Bordetella uptake gene, domain 1"/>
    <property type="match status" value="1"/>
</dbReference>
<comment type="similarity">
    <text evidence="1">Belongs to the UPF0065 (bug) family.</text>
</comment>
<dbReference type="InterPro" id="IPR042100">
    <property type="entry name" value="Bug_dom1"/>
</dbReference>
<evidence type="ECO:0000313" key="2">
    <source>
        <dbReference type="EMBL" id="KAA2213025.1"/>
    </source>
</evidence>
<dbReference type="OrthoDB" id="9780943at2"/>
<dbReference type="EMBL" id="VUKA01000005">
    <property type="protein sequence ID" value="KAA2213025.1"/>
    <property type="molecule type" value="Genomic_DNA"/>
</dbReference>
<sequence length="320" mass="35151">MELPRRSLLAAGGAMLASPALAQRNYPARPIRLIVPWLASAAADIQLRGLAQIASRHLGQPIVIENRAGASGILGAQLVANEGKGDAYLLTQMHNTAFRVAYMMQRPPYDLLNDFTYVIRLVGYSYGVVVRPDSPWRTWQDFVRHVKDNPGRVSYGTAGVGTTQHITMEQIGRAAKLDWVHVPFRGGGDDLQSLMGGNLDAVASSSLWAEMVQNGQLRLLVSFGEERIKRFPQVPTLREEGIDVAQTSPYGLVGPKGMDPGAVRVLHDALHRAMREPEHLALIERLDMPLAYLNSADYAASIPALMEEQKALVRDLGLRM</sequence>
<dbReference type="SUPFAM" id="SSF53850">
    <property type="entry name" value="Periplasmic binding protein-like II"/>
    <property type="match status" value="1"/>
</dbReference>
<dbReference type="PIRSF" id="PIRSF017082">
    <property type="entry name" value="YflP"/>
    <property type="match status" value="1"/>
</dbReference>
<dbReference type="PANTHER" id="PTHR42928">
    <property type="entry name" value="TRICARBOXYLATE-BINDING PROTEIN"/>
    <property type="match status" value="1"/>
</dbReference>
<dbReference type="InterPro" id="IPR006311">
    <property type="entry name" value="TAT_signal"/>
</dbReference>
<evidence type="ECO:0000313" key="3">
    <source>
        <dbReference type="Proteomes" id="UP000322110"/>
    </source>
</evidence>
<protein>
    <submittedName>
        <fullName evidence="2">Tripartite tricarboxylate transporter substrate binding protein</fullName>
    </submittedName>
</protein>
<proteinExistence type="inferred from homology"/>
<evidence type="ECO:0000256" key="1">
    <source>
        <dbReference type="ARBA" id="ARBA00006987"/>
    </source>
</evidence>
<accession>A0A5B2TGA3</accession>
<name>A0A5B2TGA3_9PROT</name>
<dbReference type="CDD" id="cd07012">
    <property type="entry name" value="PBP2_Bug_TTT"/>
    <property type="match status" value="1"/>
</dbReference>
<reference evidence="2 3" key="1">
    <citation type="journal article" date="2015" name="Int. J. Syst. Evol. Microbiol.">
        <title>Roseomonas oryzae sp. nov., isolated from paddy rhizosphere soil.</title>
        <authorList>
            <person name="Ramaprasad E.V."/>
            <person name="Sasikala Ch."/>
            <person name="Ramana Ch.V."/>
        </authorList>
    </citation>
    <scope>NUCLEOTIDE SEQUENCE [LARGE SCALE GENOMIC DNA]</scope>
    <source>
        <strain evidence="2 3">KCTC 42542</strain>
    </source>
</reference>
<dbReference type="Gene3D" id="3.40.190.10">
    <property type="entry name" value="Periplasmic binding protein-like II"/>
    <property type="match status" value="1"/>
</dbReference>
<gene>
    <name evidence="2" type="ORF">F0Q34_12225</name>
</gene>
<dbReference type="AlphaFoldDB" id="A0A5B2TGA3"/>
<keyword evidence="3" id="KW-1185">Reference proteome</keyword>
<dbReference type="Pfam" id="PF03401">
    <property type="entry name" value="TctC"/>
    <property type="match status" value="1"/>
</dbReference>
<dbReference type="Proteomes" id="UP000322110">
    <property type="component" value="Unassembled WGS sequence"/>
</dbReference>
<dbReference type="PROSITE" id="PS51318">
    <property type="entry name" value="TAT"/>
    <property type="match status" value="1"/>
</dbReference>